<feature type="non-terminal residue" evidence="1">
    <location>
        <position position="75"/>
    </location>
</feature>
<evidence type="ECO:0000313" key="1">
    <source>
        <dbReference type="EMBL" id="MCV3214319.1"/>
    </source>
</evidence>
<reference evidence="1 2" key="1">
    <citation type="submission" date="2022-10" db="EMBL/GenBank/DDBJ databases">
        <title>Identification of biosynthetic pathway for the production of the potent trypsin inhibitor radiosumin.</title>
        <authorList>
            <person name="Fewer D.P."/>
            <person name="Delbaje E."/>
            <person name="Ouyang X."/>
            <person name="Agostino P.D."/>
            <person name="Wahlsten M."/>
            <person name="Jokela J."/>
            <person name="Permi P."/>
            <person name="Haapaniemi E."/>
            <person name="Koistinen H."/>
        </authorList>
    </citation>
    <scope>NUCLEOTIDE SEQUENCE [LARGE SCALE GENOMIC DNA]</scope>
    <source>
        <strain evidence="1 2">NIES-515</strain>
    </source>
</reference>
<comment type="caution">
    <text evidence="1">The sequence shown here is derived from an EMBL/GenBank/DDBJ whole genome shotgun (WGS) entry which is preliminary data.</text>
</comment>
<name>A0ABT3AYV7_9CYAN</name>
<proteinExistence type="predicted"/>
<accession>A0ABT3AYV7</accession>
<sequence length="75" mass="8662">MSFADFSFLYKKLALLIRCMKMIVRDVKTLVETRSLSGEASPDELRAIYRVSTFGFLLRFSNAKKLIKFIIIVPL</sequence>
<evidence type="ECO:0000313" key="2">
    <source>
        <dbReference type="Proteomes" id="UP001526143"/>
    </source>
</evidence>
<keyword evidence="2" id="KW-1185">Reference proteome</keyword>
<dbReference type="EMBL" id="JAOWRF010000187">
    <property type="protein sequence ID" value="MCV3214319.1"/>
    <property type="molecule type" value="Genomic_DNA"/>
</dbReference>
<gene>
    <name evidence="1" type="ORF">OGM63_12490</name>
</gene>
<protein>
    <submittedName>
        <fullName evidence="1">Uncharacterized protein</fullName>
    </submittedName>
</protein>
<dbReference type="RefSeq" id="WP_263745895.1">
    <property type="nucleotide sequence ID" value="NZ_JAOWRF010000187.1"/>
</dbReference>
<dbReference type="Proteomes" id="UP001526143">
    <property type="component" value="Unassembled WGS sequence"/>
</dbReference>
<organism evidence="1 2">
    <name type="scientific">Plectonema radiosum NIES-515</name>
    <dbReference type="NCBI Taxonomy" id="2986073"/>
    <lineage>
        <taxon>Bacteria</taxon>
        <taxon>Bacillati</taxon>
        <taxon>Cyanobacteriota</taxon>
        <taxon>Cyanophyceae</taxon>
        <taxon>Oscillatoriophycideae</taxon>
        <taxon>Oscillatoriales</taxon>
        <taxon>Microcoleaceae</taxon>
        <taxon>Plectonema</taxon>
    </lineage>
</organism>